<proteinExistence type="predicted"/>
<gene>
    <name evidence="2" type="ORF">PXEA_LOCUS29431</name>
</gene>
<sequence>MAKLTDDADYDSGETSGNVPRIRSDFGKYHAYNGLRTMSVPQSVTTNMTKLRKQGLTISIQHPVEIGHVRFLLFLSSSYPTGFNML</sequence>
<keyword evidence="3" id="KW-1185">Reference proteome</keyword>
<feature type="region of interest" description="Disordered" evidence="1">
    <location>
        <begin position="1"/>
        <end position="23"/>
    </location>
</feature>
<dbReference type="AlphaFoldDB" id="A0A3S5FG51"/>
<organism evidence="2 3">
    <name type="scientific">Protopolystoma xenopodis</name>
    <dbReference type="NCBI Taxonomy" id="117903"/>
    <lineage>
        <taxon>Eukaryota</taxon>
        <taxon>Metazoa</taxon>
        <taxon>Spiralia</taxon>
        <taxon>Lophotrochozoa</taxon>
        <taxon>Platyhelminthes</taxon>
        <taxon>Monogenea</taxon>
        <taxon>Polyopisthocotylea</taxon>
        <taxon>Polystomatidea</taxon>
        <taxon>Polystomatidae</taxon>
        <taxon>Protopolystoma</taxon>
    </lineage>
</organism>
<comment type="caution">
    <text evidence="2">The sequence shown here is derived from an EMBL/GenBank/DDBJ whole genome shotgun (WGS) entry which is preliminary data.</text>
</comment>
<evidence type="ECO:0000256" key="1">
    <source>
        <dbReference type="SAM" id="MobiDB-lite"/>
    </source>
</evidence>
<evidence type="ECO:0000313" key="3">
    <source>
        <dbReference type="Proteomes" id="UP000784294"/>
    </source>
</evidence>
<evidence type="ECO:0000313" key="2">
    <source>
        <dbReference type="EMBL" id="VEL35991.1"/>
    </source>
</evidence>
<dbReference type="EMBL" id="CAAALY010251158">
    <property type="protein sequence ID" value="VEL35991.1"/>
    <property type="molecule type" value="Genomic_DNA"/>
</dbReference>
<accession>A0A3S5FG51</accession>
<protein>
    <submittedName>
        <fullName evidence="2">Uncharacterized protein</fullName>
    </submittedName>
</protein>
<name>A0A3S5FG51_9PLAT</name>
<dbReference type="Proteomes" id="UP000784294">
    <property type="component" value="Unassembled WGS sequence"/>
</dbReference>
<reference evidence="2" key="1">
    <citation type="submission" date="2018-11" db="EMBL/GenBank/DDBJ databases">
        <authorList>
            <consortium name="Pathogen Informatics"/>
        </authorList>
    </citation>
    <scope>NUCLEOTIDE SEQUENCE</scope>
</reference>